<dbReference type="EMBL" id="LEKT01000023">
    <property type="protein sequence ID" value="KMO86417.1"/>
    <property type="molecule type" value="Genomic_DNA"/>
</dbReference>
<organism evidence="2 3">
    <name type="scientific">Megasphaera cerevisiae DSM 20462</name>
    <dbReference type="NCBI Taxonomy" id="1122219"/>
    <lineage>
        <taxon>Bacteria</taxon>
        <taxon>Bacillati</taxon>
        <taxon>Bacillota</taxon>
        <taxon>Negativicutes</taxon>
        <taxon>Veillonellales</taxon>
        <taxon>Veillonellaceae</taxon>
        <taxon>Megasphaera</taxon>
    </lineage>
</organism>
<name>A0A0J6WX41_9FIRM</name>
<accession>A0A0J6WX41</accession>
<feature type="region of interest" description="Disordered" evidence="1">
    <location>
        <begin position="520"/>
        <end position="554"/>
    </location>
</feature>
<reference evidence="2 3" key="1">
    <citation type="submission" date="2015-06" db="EMBL/GenBank/DDBJ databases">
        <title>Draft genome sequence of beer spoilage bacterium Megasphaera cerevisiae type strain 20462.</title>
        <authorList>
            <person name="Kutumbaka K."/>
            <person name="Pasmowitz J."/>
            <person name="Mategko J."/>
            <person name="Reyes D."/>
            <person name="Friedrich A."/>
            <person name="Han S."/>
            <person name="Martens-Habbena W."/>
            <person name="Neal-McKinney J."/>
            <person name="Janagama H.K."/>
            <person name="Nadala C."/>
            <person name="Samadpour M."/>
        </authorList>
    </citation>
    <scope>NUCLEOTIDE SEQUENCE [LARGE SCALE GENOMIC DNA]</scope>
    <source>
        <strain evidence="2 3">DSM 20462</strain>
    </source>
</reference>
<dbReference type="NCBIfam" id="TIGR01539">
    <property type="entry name" value="portal_lambda"/>
    <property type="match status" value="1"/>
</dbReference>
<sequence length="554" mass="61854">MKRNNRKIKTKNKARMPTSSPAIQRRITNTGYSETGASHRKGSLAAWNPIRSSPQSDIDVNLSTLRARSAELYMGTPVATGAIRTSRTNVIGSGLRVSPRPKYGLLGISSAEAATWAKRTQEEFDLWASSKLCDIYRKNNFYDMQDMAYIDYLVDGDAFAVLRYQPPRPNMPYLLRLQLIEGTRVCNPGVQALIGAVVPWTVVVQNPDNGNRIVNGVEIDSDGGVVAYHICNRYPYDPTNLSQNPDWARVEAFGAATGLPNILQISHDERPEQYRGVPYLAPVIEVIKQVSRYSNAELTAAIIKAFFTLFFTESMPHADGVEPVEAVVQQLNGIPRQPLDPNSMELGPGTMNTLPMGYDVKTVDSQRSLSTFEPFTRELIKQIGAAIGQPYEVLIKSFNSSYTASRAALLQAWSEFKMRREWFARDFCQPTYEAWMAEAVFLGRIEAPGFFDDPLLHKAWCNTEWYGPVMGVLDPVKEAQAASARVLYGFSTREKESMEMTGTSWDENVERLSIEKAKLEQEDLPVYPSVQQGESAQNSDPDDDDETKTKGATI</sequence>
<evidence type="ECO:0000313" key="3">
    <source>
        <dbReference type="Proteomes" id="UP000036503"/>
    </source>
</evidence>
<dbReference type="InterPro" id="IPR006429">
    <property type="entry name" value="Phage_lambda_portal"/>
</dbReference>
<dbReference type="Pfam" id="PF05136">
    <property type="entry name" value="Phage_portal_2"/>
    <property type="match status" value="1"/>
</dbReference>
<dbReference type="InParanoid" id="A0A0J6WX41"/>
<dbReference type="RefSeq" id="WP_048514331.1">
    <property type="nucleotide sequence ID" value="NZ_FUXD01000012.1"/>
</dbReference>
<dbReference type="PATRIC" id="fig|1122219.3.peg.1304"/>
<evidence type="ECO:0000256" key="1">
    <source>
        <dbReference type="SAM" id="MobiDB-lite"/>
    </source>
</evidence>
<keyword evidence="3" id="KW-1185">Reference proteome</keyword>
<feature type="region of interest" description="Disordered" evidence="1">
    <location>
        <begin position="1"/>
        <end position="21"/>
    </location>
</feature>
<gene>
    <name evidence="2" type="ORF">AB840_08085</name>
</gene>
<feature type="compositionally biased region" description="Polar residues" evidence="1">
    <location>
        <begin position="529"/>
        <end position="539"/>
    </location>
</feature>
<dbReference type="GO" id="GO:0019068">
    <property type="term" value="P:virion assembly"/>
    <property type="evidence" value="ECO:0007669"/>
    <property type="project" value="InterPro"/>
</dbReference>
<dbReference type="AlphaFoldDB" id="A0A0J6WX41"/>
<dbReference type="Proteomes" id="UP000036503">
    <property type="component" value="Unassembled WGS sequence"/>
</dbReference>
<dbReference type="OrthoDB" id="9770450at2"/>
<proteinExistence type="predicted"/>
<protein>
    <submittedName>
        <fullName evidence="2">Portal protein</fullName>
    </submittedName>
</protein>
<evidence type="ECO:0000313" key="2">
    <source>
        <dbReference type="EMBL" id="KMO86417.1"/>
    </source>
</evidence>
<comment type="caution">
    <text evidence="2">The sequence shown here is derived from an EMBL/GenBank/DDBJ whole genome shotgun (WGS) entry which is preliminary data.</text>
</comment>
<dbReference type="GO" id="GO:0005198">
    <property type="term" value="F:structural molecule activity"/>
    <property type="evidence" value="ECO:0007669"/>
    <property type="project" value="InterPro"/>
</dbReference>
<feature type="compositionally biased region" description="Basic residues" evidence="1">
    <location>
        <begin position="1"/>
        <end position="14"/>
    </location>
</feature>